<protein>
    <submittedName>
        <fullName evidence="3">Protein CEBPZOS</fullName>
    </submittedName>
</protein>
<dbReference type="InterPro" id="IPR037764">
    <property type="entry name" value="CEBPZOS"/>
</dbReference>
<feature type="transmembrane region" description="Helical" evidence="1">
    <location>
        <begin position="20"/>
        <end position="39"/>
    </location>
</feature>
<accession>A0ABM3MY04</accession>
<evidence type="ECO:0000256" key="1">
    <source>
        <dbReference type="SAM" id="Phobius"/>
    </source>
</evidence>
<keyword evidence="1" id="KW-0472">Membrane</keyword>
<gene>
    <name evidence="3" type="primary">LOC128201902</name>
</gene>
<reference evidence="3" key="1">
    <citation type="submission" date="2025-08" db="UniProtKB">
        <authorList>
            <consortium name="RefSeq"/>
        </authorList>
    </citation>
    <scope>IDENTIFICATION</scope>
    <source>
        <tissue evidence="3">Whole larvae</tissue>
    </source>
</reference>
<name>A0ABM3MY04_GALME</name>
<evidence type="ECO:0000313" key="3">
    <source>
        <dbReference type="RefSeq" id="XP_052756231.1"/>
    </source>
</evidence>
<dbReference type="GeneID" id="128201902"/>
<keyword evidence="1" id="KW-0812">Transmembrane</keyword>
<keyword evidence="2" id="KW-1185">Reference proteome</keyword>
<dbReference type="PANTHER" id="PTHR38001:SF1">
    <property type="entry name" value="PROTEIN CEBPZOS"/>
    <property type="match status" value="1"/>
</dbReference>
<keyword evidence="1" id="KW-1133">Transmembrane helix</keyword>
<dbReference type="Proteomes" id="UP001652740">
    <property type="component" value="Unplaced"/>
</dbReference>
<evidence type="ECO:0000313" key="2">
    <source>
        <dbReference type="Proteomes" id="UP001652740"/>
    </source>
</evidence>
<dbReference type="PANTHER" id="PTHR38001">
    <property type="entry name" value="PROTEIN CEBPZOS"/>
    <property type="match status" value="1"/>
</dbReference>
<proteinExistence type="predicted"/>
<dbReference type="RefSeq" id="XP_052756231.1">
    <property type="nucleotide sequence ID" value="XM_052900271.1"/>
</dbReference>
<sequence length="86" mass="10139">MLTKTPKPAYKRFIGSSLKAIFFVETLGFAVSYGLYFKLNTDRAFRLYMYHNYNWVLEGYYQLGEKLGGHKTRDLDKQVWTNEGKI</sequence>
<organism evidence="2 3">
    <name type="scientific">Galleria mellonella</name>
    <name type="common">Greater wax moth</name>
    <dbReference type="NCBI Taxonomy" id="7137"/>
    <lineage>
        <taxon>Eukaryota</taxon>
        <taxon>Metazoa</taxon>
        <taxon>Ecdysozoa</taxon>
        <taxon>Arthropoda</taxon>
        <taxon>Hexapoda</taxon>
        <taxon>Insecta</taxon>
        <taxon>Pterygota</taxon>
        <taxon>Neoptera</taxon>
        <taxon>Endopterygota</taxon>
        <taxon>Lepidoptera</taxon>
        <taxon>Glossata</taxon>
        <taxon>Ditrysia</taxon>
        <taxon>Pyraloidea</taxon>
        <taxon>Pyralidae</taxon>
        <taxon>Galleriinae</taxon>
        <taxon>Galleria</taxon>
    </lineage>
</organism>